<dbReference type="EMBL" id="JBHTCG010000015">
    <property type="protein sequence ID" value="MFC7384965.1"/>
    <property type="molecule type" value="Genomic_DNA"/>
</dbReference>
<dbReference type="RefSeq" id="WP_380828828.1">
    <property type="nucleotide sequence ID" value="NZ_JBHTCG010000015.1"/>
</dbReference>
<dbReference type="Gene3D" id="1.10.260.40">
    <property type="entry name" value="lambda repressor-like DNA-binding domains"/>
    <property type="match status" value="1"/>
</dbReference>
<evidence type="ECO:0000313" key="3">
    <source>
        <dbReference type="Proteomes" id="UP001596496"/>
    </source>
</evidence>
<dbReference type="Proteomes" id="UP001596496">
    <property type="component" value="Unassembled WGS sequence"/>
</dbReference>
<evidence type="ECO:0000313" key="2">
    <source>
        <dbReference type="EMBL" id="MFC7384965.1"/>
    </source>
</evidence>
<dbReference type="CDD" id="cd00093">
    <property type="entry name" value="HTH_XRE"/>
    <property type="match status" value="1"/>
</dbReference>
<evidence type="ECO:0000259" key="1">
    <source>
        <dbReference type="PROSITE" id="PS50943"/>
    </source>
</evidence>
<dbReference type="SMART" id="SM00530">
    <property type="entry name" value="HTH_XRE"/>
    <property type="match status" value="1"/>
</dbReference>
<feature type="domain" description="HTH cro/C1-type" evidence="1">
    <location>
        <begin position="16"/>
        <end position="70"/>
    </location>
</feature>
<dbReference type="Pfam" id="PF13560">
    <property type="entry name" value="HTH_31"/>
    <property type="match status" value="1"/>
</dbReference>
<gene>
    <name evidence="2" type="ORF">ACFQSB_22325</name>
</gene>
<protein>
    <submittedName>
        <fullName evidence="2">Helix-turn-helix domain-containing protein</fullName>
    </submittedName>
</protein>
<keyword evidence="3" id="KW-1185">Reference proteome</keyword>
<organism evidence="2 3">
    <name type="scientific">Sphaerisporangium rhizosphaerae</name>
    <dbReference type="NCBI Taxonomy" id="2269375"/>
    <lineage>
        <taxon>Bacteria</taxon>
        <taxon>Bacillati</taxon>
        <taxon>Actinomycetota</taxon>
        <taxon>Actinomycetes</taxon>
        <taxon>Streptosporangiales</taxon>
        <taxon>Streptosporangiaceae</taxon>
        <taxon>Sphaerisporangium</taxon>
    </lineage>
</organism>
<accession>A0ABW2P9P8</accession>
<comment type="caution">
    <text evidence="2">The sequence shown here is derived from an EMBL/GenBank/DDBJ whole genome shotgun (WGS) entry which is preliminary data.</text>
</comment>
<sequence>MSNSPTVKRRRLSAALRQLRVESGLTAAEVAKQLDWDPSKITRMERDEWKRPAPHDIRGLLDLYGVTDERRRDALLSLARESRQRGWWADYQDVFRTSLPDFEAGASMIRTYEAVVIPGLLQTSAYMMAIFRGGQVLHERMFERHVHARLARQEILRRQDPPTLVAVIDEAALLKMIGGRDVMRDQVHHLLELAGHPNITIQVLPNCVGAHSALDGPFVILDFPSPDDPSLIHLATLTDSLWLETPEEIQRYTLTFSQAQASALPPDESVRYLSELHERLQQE</sequence>
<reference evidence="3" key="1">
    <citation type="journal article" date="2019" name="Int. J. Syst. Evol. Microbiol.">
        <title>The Global Catalogue of Microorganisms (GCM) 10K type strain sequencing project: providing services to taxonomists for standard genome sequencing and annotation.</title>
        <authorList>
            <consortium name="The Broad Institute Genomics Platform"/>
            <consortium name="The Broad Institute Genome Sequencing Center for Infectious Disease"/>
            <person name="Wu L."/>
            <person name="Ma J."/>
        </authorList>
    </citation>
    <scope>NUCLEOTIDE SEQUENCE [LARGE SCALE GENOMIC DNA]</scope>
    <source>
        <strain evidence="3">CECT 7649</strain>
    </source>
</reference>
<dbReference type="SUPFAM" id="SSF47413">
    <property type="entry name" value="lambda repressor-like DNA-binding domains"/>
    <property type="match status" value="1"/>
</dbReference>
<dbReference type="InterPro" id="IPR001387">
    <property type="entry name" value="Cro/C1-type_HTH"/>
</dbReference>
<dbReference type="Pfam" id="PF19054">
    <property type="entry name" value="DUF5753"/>
    <property type="match status" value="1"/>
</dbReference>
<proteinExistence type="predicted"/>
<dbReference type="InterPro" id="IPR010982">
    <property type="entry name" value="Lambda_DNA-bd_dom_sf"/>
</dbReference>
<dbReference type="PROSITE" id="PS50943">
    <property type="entry name" value="HTH_CROC1"/>
    <property type="match status" value="1"/>
</dbReference>
<name>A0ABW2P9P8_9ACTN</name>
<dbReference type="InterPro" id="IPR043917">
    <property type="entry name" value="DUF5753"/>
</dbReference>